<keyword evidence="1" id="KW-0812">Transmembrane</keyword>
<dbReference type="GO" id="GO:0016020">
    <property type="term" value="C:membrane"/>
    <property type="evidence" value="ECO:0007669"/>
    <property type="project" value="InterPro"/>
</dbReference>
<keyword evidence="1" id="KW-1133">Transmembrane helix</keyword>
<protein>
    <submittedName>
        <fullName evidence="2">Uncharacterized protein</fullName>
    </submittedName>
</protein>
<reference evidence="2" key="1">
    <citation type="journal article" date="2020" name="mSystems">
        <title>Genome- and Community-Level Interaction Insights into Carbon Utilization and Element Cycling Functions of Hydrothermarchaeota in Hydrothermal Sediment.</title>
        <authorList>
            <person name="Zhou Z."/>
            <person name="Liu Y."/>
            <person name="Xu W."/>
            <person name="Pan J."/>
            <person name="Luo Z.H."/>
            <person name="Li M."/>
        </authorList>
    </citation>
    <scope>NUCLEOTIDE SEQUENCE [LARGE SCALE GENOMIC DNA]</scope>
    <source>
        <strain evidence="2">SpSt-62</strain>
    </source>
</reference>
<keyword evidence="1" id="KW-0472">Membrane</keyword>
<dbReference type="AlphaFoldDB" id="A0A7C4S8E6"/>
<feature type="transmembrane region" description="Helical" evidence="1">
    <location>
        <begin position="42"/>
        <end position="59"/>
    </location>
</feature>
<comment type="caution">
    <text evidence="2">The sequence shown here is derived from an EMBL/GenBank/DDBJ whole genome shotgun (WGS) entry which is preliminary data.</text>
</comment>
<name>A0A7C4S8E6_9EURY</name>
<dbReference type="SUPFAM" id="SSF48695">
    <property type="entry name" value="Multiheme cytochromes"/>
    <property type="match status" value="1"/>
</dbReference>
<accession>A0A7C4S8E6</accession>
<proteinExistence type="predicted"/>
<dbReference type="InterPro" id="IPR036280">
    <property type="entry name" value="Multihaem_cyt_sf"/>
</dbReference>
<feature type="transmembrane region" description="Helical" evidence="1">
    <location>
        <begin position="71"/>
        <end position="90"/>
    </location>
</feature>
<organism evidence="2">
    <name type="scientific">Geoglobus ahangari</name>
    <dbReference type="NCBI Taxonomy" id="113653"/>
    <lineage>
        <taxon>Archaea</taxon>
        <taxon>Methanobacteriati</taxon>
        <taxon>Methanobacteriota</taxon>
        <taxon>Archaeoglobi</taxon>
        <taxon>Archaeoglobales</taxon>
        <taxon>Archaeoglobaceae</taxon>
        <taxon>Geoglobus</taxon>
    </lineage>
</organism>
<dbReference type="SUPFAM" id="SSF81343">
    <property type="entry name" value="Fumarate reductase respiratory complex transmembrane subunits"/>
    <property type="match status" value="1"/>
</dbReference>
<dbReference type="EMBL" id="DTAK01000022">
    <property type="protein sequence ID" value="HGU59304.1"/>
    <property type="molecule type" value="Genomic_DNA"/>
</dbReference>
<feature type="transmembrane region" description="Helical" evidence="1">
    <location>
        <begin position="7"/>
        <end position="30"/>
    </location>
</feature>
<gene>
    <name evidence="2" type="ORF">ENT89_03845</name>
</gene>
<dbReference type="InterPro" id="IPR034804">
    <property type="entry name" value="SQR/QFR_C/D"/>
</dbReference>
<evidence type="ECO:0000256" key="1">
    <source>
        <dbReference type="SAM" id="Phobius"/>
    </source>
</evidence>
<sequence length="181" mass="20975">MRLSLNFILWITKIATGLLLIPAVILHLVSTHFQTDYIPDETLYTTLLILLFLHLLAAIRDLLVEMELGKAVRYSLLLLLLSALLIPVFSEGNRLENFANTTLADGECVKDSKWMRYNHALLLIQWRDEVVREGNRTLPNYEEKGFKTCYICHSYKYFCSDCHQKIGVKPKCFDCHITPQR</sequence>
<evidence type="ECO:0000313" key="2">
    <source>
        <dbReference type="EMBL" id="HGU59304.1"/>
    </source>
</evidence>